<dbReference type="InterPro" id="IPR024654">
    <property type="entry name" value="Calcineurin-like_PHP_lpxH"/>
</dbReference>
<sequence length="245" mass="25725">MLTRVAVLSDIHGVAPALAAVLAEPEVLCADRIVVTGDTTAGPQPAEVLDMLAELGDRVTVISGNADRAVVEHARTGRGPAGAAAWAASRLPADRIDWLADLPDTVRLPVAGHGDVLFCHGTPRRDDEVVVVDSALGRWAEVFADLDAAVGTVVCGHTHMPFARLAHGRLVVNPGSVGMPYGRSGAHWALLGPGTDLRRTGFDITAAATEIAEACPDPTIARWVEDYILTTASDEEALTHFARPV</sequence>
<proteinExistence type="inferred from homology"/>
<evidence type="ECO:0000313" key="3">
    <source>
        <dbReference type="EMBL" id="PPK68503.1"/>
    </source>
</evidence>
<comment type="caution">
    <text evidence="3">The sequence shown here is derived from an EMBL/GenBank/DDBJ whole genome shotgun (WGS) entry which is preliminary data.</text>
</comment>
<keyword evidence="4" id="KW-1185">Reference proteome</keyword>
<evidence type="ECO:0000259" key="2">
    <source>
        <dbReference type="Pfam" id="PF12850"/>
    </source>
</evidence>
<dbReference type="Gene3D" id="3.60.21.10">
    <property type="match status" value="1"/>
</dbReference>
<dbReference type="SUPFAM" id="SSF56300">
    <property type="entry name" value="Metallo-dependent phosphatases"/>
    <property type="match status" value="1"/>
</dbReference>
<accession>A0A2S6GTI9</accession>
<dbReference type="InterPro" id="IPR011152">
    <property type="entry name" value="Pesterase_MJ0912"/>
</dbReference>
<dbReference type="PIRSF" id="PIRSF000883">
    <property type="entry name" value="Pesterase_MJ0912"/>
    <property type="match status" value="1"/>
</dbReference>
<evidence type="ECO:0000256" key="1">
    <source>
        <dbReference type="ARBA" id="ARBA00008950"/>
    </source>
</evidence>
<protein>
    <submittedName>
        <fullName evidence="3">Putative phosphoesterase</fullName>
    </submittedName>
</protein>
<dbReference type="GO" id="GO:0005737">
    <property type="term" value="C:cytoplasm"/>
    <property type="evidence" value="ECO:0007669"/>
    <property type="project" value="TreeGrafter"/>
</dbReference>
<feature type="domain" description="Calcineurin-like phosphoesterase" evidence="2">
    <location>
        <begin position="4"/>
        <end position="190"/>
    </location>
</feature>
<dbReference type="PANTHER" id="PTHR42850:SF2">
    <property type="entry name" value="BLL5683 PROTEIN"/>
    <property type="match status" value="1"/>
</dbReference>
<dbReference type="OrthoDB" id="9813918at2"/>
<dbReference type="CDD" id="cd00838">
    <property type="entry name" value="MPP_superfamily"/>
    <property type="match status" value="1"/>
</dbReference>
<name>A0A2S6GTI9_9PSEU</name>
<dbReference type="InterPro" id="IPR050126">
    <property type="entry name" value="Ap4A_hydrolase"/>
</dbReference>
<dbReference type="Proteomes" id="UP000239203">
    <property type="component" value="Unassembled WGS sequence"/>
</dbReference>
<comment type="similarity">
    <text evidence="1">Belongs to the metallophosphoesterase superfamily. YfcE family.</text>
</comment>
<dbReference type="RefSeq" id="WP_104478963.1">
    <property type="nucleotide sequence ID" value="NZ_CP154825.1"/>
</dbReference>
<dbReference type="PANTHER" id="PTHR42850">
    <property type="entry name" value="METALLOPHOSPHOESTERASE"/>
    <property type="match status" value="1"/>
</dbReference>
<dbReference type="Pfam" id="PF12850">
    <property type="entry name" value="Metallophos_2"/>
    <property type="match status" value="1"/>
</dbReference>
<dbReference type="AlphaFoldDB" id="A0A2S6GTI9"/>
<reference evidence="3 4" key="1">
    <citation type="submission" date="2018-02" db="EMBL/GenBank/DDBJ databases">
        <title>Genomic Encyclopedia of Archaeal and Bacterial Type Strains, Phase II (KMG-II): from individual species to whole genera.</title>
        <authorList>
            <person name="Goeker M."/>
        </authorList>
    </citation>
    <scope>NUCLEOTIDE SEQUENCE [LARGE SCALE GENOMIC DNA]</scope>
    <source>
        <strain evidence="3 4">YU 961-1</strain>
    </source>
</reference>
<gene>
    <name evidence="3" type="ORF">CLV40_105232</name>
</gene>
<evidence type="ECO:0000313" key="4">
    <source>
        <dbReference type="Proteomes" id="UP000239203"/>
    </source>
</evidence>
<organism evidence="3 4">
    <name type="scientific">Actinokineospora auranticolor</name>
    <dbReference type="NCBI Taxonomy" id="155976"/>
    <lineage>
        <taxon>Bacteria</taxon>
        <taxon>Bacillati</taxon>
        <taxon>Actinomycetota</taxon>
        <taxon>Actinomycetes</taxon>
        <taxon>Pseudonocardiales</taxon>
        <taxon>Pseudonocardiaceae</taxon>
        <taxon>Actinokineospora</taxon>
    </lineage>
</organism>
<dbReference type="GO" id="GO:0016791">
    <property type="term" value="F:phosphatase activity"/>
    <property type="evidence" value="ECO:0007669"/>
    <property type="project" value="TreeGrafter"/>
</dbReference>
<dbReference type="EMBL" id="PTIX01000005">
    <property type="protein sequence ID" value="PPK68503.1"/>
    <property type="molecule type" value="Genomic_DNA"/>
</dbReference>
<dbReference type="InterPro" id="IPR029052">
    <property type="entry name" value="Metallo-depent_PP-like"/>
</dbReference>